<evidence type="ECO:0000313" key="1">
    <source>
        <dbReference type="EMBL" id="CUO16577.1"/>
    </source>
</evidence>
<dbReference type="EMBL" id="CYZE01000004">
    <property type="protein sequence ID" value="CUO16577.1"/>
    <property type="molecule type" value="Genomic_DNA"/>
</dbReference>
<gene>
    <name evidence="1" type="ORF">ERS852407_02033</name>
</gene>
<evidence type="ECO:0000313" key="2">
    <source>
        <dbReference type="Proteomes" id="UP000095651"/>
    </source>
</evidence>
<dbReference type="Proteomes" id="UP000095651">
    <property type="component" value="Unassembled WGS sequence"/>
</dbReference>
<proteinExistence type="predicted"/>
<dbReference type="AlphaFoldDB" id="A0A174CU82"/>
<sequence length="36" mass="4657">MVRLHKIEYVKMKYVVEYLWKKFLFSLKYTKKWCIL</sequence>
<protein>
    <submittedName>
        <fullName evidence="1">Uncharacterized protein</fullName>
    </submittedName>
</protein>
<reference evidence="1 2" key="1">
    <citation type="submission" date="2015-09" db="EMBL/GenBank/DDBJ databases">
        <authorList>
            <consortium name="Pathogen Informatics"/>
        </authorList>
    </citation>
    <scope>NUCLEOTIDE SEQUENCE [LARGE SCALE GENOMIC DNA]</scope>
    <source>
        <strain evidence="1 2">2789STDY5608850</strain>
    </source>
</reference>
<name>A0A174CU82_9FIRM</name>
<organism evidence="1 2">
    <name type="scientific">Hungatella hathewayi</name>
    <dbReference type="NCBI Taxonomy" id="154046"/>
    <lineage>
        <taxon>Bacteria</taxon>
        <taxon>Bacillati</taxon>
        <taxon>Bacillota</taxon>
        <taxon>Clostridia</taxon>
        <taxon>Lachnospirales</taxon>
        <taxon>Lachnospiraceae</taxon>
        <taxon>Hungatella</taxon>
    </lineage>
</organism>
<accession>A0A174CU82</accession>